<dbReference type="Pfam" id="PF04250">
    <property type="entry name" value="DUF429"/>
    <property type="match status" value="1"/>
</dbReference>
<dbReference type="AlphaFoldDB" id="A0A1G9TM88"/>
<name>A0A1G9TM88_9FIRM</name>
<proteinExistence type="predicted"/>
<evidence type="ECO:0000313" key="1">
    <source>
        <dbReference type="EMBL" id="SDM48534.1"/>
    </source>
</evidence>
<sequence length="250" mass="27953">MKMKYLGVDGCPGGWLAAGEKDSGEIELDLYKDFVTLWQENSSPELLLIDIPIGLKKSGSTERLCDRAARSFLSKRSSSVFPVPFRPALKAESWQQANRTNKEVSGRGLSRQSWGLADKIKEIDDFLGRFPGAVELMHESHPELVFWALNGCQEMAANKKSQEGFAERKRVLARFFDRLSSLIDNAQEDLEFDAFGQDDIVDALALLAAARRGEKKLISLPDEKMRDDRGLKMEIVYPQPVPDVISASDS</sequence>
<accession>A0A1G9TM88</accession>
<gene>
    <name evidence="1" type="ORF">SAMN04488692_1428</name>
</gene>
<dbReference type="EMBL" id="FNGO01000042">
    <property type="protein sequence ID" value="SDM48534.1"/>
    <property type="molecule type" value="Genomic_DNA"/>
</dbReference>
<organism evidence="1 2">
    <name type="scientific">Halarsenatibacter silvermanii</name>
    <dbReference type="NCBI Taxonomy" id="321763"/>
    <lineage>
        <taxon>Bacteria</taxon>
        <taxon>Bacillati</taxon>
        <taxon>Bacillota</taxon>
        <taxon>Clostridia</taxon>
        <taxon>Halanaerobiales</taxon>
        <taxon>Halarsenatibacteraceae</taxon>
        <taxon>Halarsenatibacter</taxon>
    </lineage>
</organism>
<dbReference type="InterPro" id="IPR007362">
    <property type="entry name" value="DUF429"/>
</dbReference>
<dbReference type="Proteomes" id="UP000199476">
    <property type="component" value="Unassembled WGS sequence"/>
</dbReference>
<reference evidence="1 2" key="1">
    <citation type="submission" date="2016-10" db="EMBL/GenBank/DDBJ databases">
        <authorList>
            <person name="de Groot N.N."/>
        </authorList>
    </citation>
    <scope>NUCLEOTIDE SEQUENCE [LARGE SCALE GENOMIC DNA]</scope>
    <source>
        <strain evidence="1 2">SLAS-1</strain>
    </source>
</reference>
<keyword evidence="2" id="KW-1185">Reference proteome</keyword>
<evidence type="ECO:0000313" key="2">
    <source>
        <dbReference type="Proteomes" id="UP000199476"/>
    </source>
</evidence>
<protein>
    <submittedName>
        <fullName evidence="1">Predicted nuclease (RNAse H fold)</fullName>
    </submittedName>
</protein>